<reference evidence="3 4" key="1">
    <citation type="submission" date="2019-09" db="EMBL/GenBank/DDBJ databases">
        <authorList>
            <person name="Leyn A S."/>
        </authorList>
    </citation>
    <scope>NUCLEOTIDE SEQUENCE [LARGE SCALE GENOMIC DNA]</scope>
    <source>
        <strain evidence="3">AA231_1</strain>
    </source>
</reference>
<organism evidence="3 4">
    <name type="scientific">Amycolatopsis camponoti</name>
    <dbReference type="NCBI Taxonomy" id="2606593"/>
    <lineage>
        <taxon>Bacteria</taxon>
        <taxon>Bacillati</taxon>
        <taxon>Actinomycetota</taxon>
        <taxon>Actinomycetes</taxon>
        <taxon>Pseudonocardiales</taxon>
        <taxon>Pseudonocardiaceae</taxon>
        <taxon>Amycolatopsis</taxon>
    </lineage>
</organism>
<evidence type="ECO:0000256" key="1">
    <source>
        <dbReference type="SAM" id="MobiDB-lite"/>
    </source>
</evidence>
<evidence type="ECO:0000313" key="4">
    <source>
        <dbReference type="Proteomes" id="UP000399805"/>
    </source>
</evidence>
<protein>
    <recommendedName>
        <fullName evidence="5">Secreted protein</fullName>
    </recommendedName>
</protein>
<evidence type="ECO:0000256" key="2">
    <source>
        <dbReference type="SAM" id="SignalP"/>
    </source>
</evidence>
<keyword evidence="2" id="KW-0732">Signal</keyword>
<dbReference type="Proteomes" id="UP000399805">
    <property type="component" value="Unassembled WGS sequence"/>
</dbReference>
<feature type="region of interest" description="Disordered" evidence="1">
    <location>
        <begin position="47"/>
        <end position="95"/>
    </location>
</feature>
<evidence type="ECO:0000313" key="3">
    <source>
        <dbReference type="EMBL" id="VVJ22404.1"/>
    </source>
</evidence>
<dbReference type="RefSeq" id="WP_155547161.1">
    <property type="nucleotide sequence ID" value="NZ_CABVGP010000002.1"/>
</dbReference>
<accession>A0A6I8LWB1</accession>
<evidence type="ECO:0008006" key="5">
    <source>
        <dbReference type="Google" id="ProtNLM"/>
    </source>
</evidence>
<feature type="signal peptide" evidence="2">
    <location>
        <begin position="1"/>
        <end position="20"/>
    </location>
</feature>
<sequence>MLLAVLLFLSGAPVVHPVSAVSDGPAVATTQSQSVLSGRNAAPRVPASIPFAVGPSSAGSPPPELSSLAEQPAESSSVGAPPLARSSRAPPSFVS</sequence>
<feature type="compositionally biased region" description="Low complexity" evidence="1">
    <location>
        <begin position="54"/>
        <end position="70"/>
    </location>
</feature>
<feature type="chain" id="PRO_5026018906" description="Secreted protein" evidence="2">
    <location>
        <begin position="21"/>
        <end position="95"/>
    </location>
</feature>
<dbReference type="AlphaFoldDB" id="A0A6I8LWB1"/>
<name>A0A6I8LWB1_9PSEU</name>
<feature type="compositionally biased region" description="Low complexity" evidence="1">
    <location>
        <begin position="80"/>
        <end position="95"/>
    </location>
</feature>
<dbReference type="EMBL" id="CABVGP010000002">
    <property type="protein sequence ID" value="VVJ22404.1"/>
    <property type="molecule type" value="Genomic_DNA"/>
</dbReference>
<proteinExistence type="predicted"/>
<keyword evidence="4" id="KW-1185">Reference proteome</keyword>
<gene>
    <name evidence="3" type="ORF">AA23TX_07415</name>
</gene>